<evidence type="ECO:0000313" key="11">
    <source>
        <dbReference type="Proteomes" id="UP000812844"/>
    </source>
</evidence>
<gene>
    <name evidence="10" type="ORF">KIH73_04915</name>
</gene>
<keyword evidence="5 10" id="KW-0418">Kinase</keyword>
<keyword evidence="8" id="KW-0472">Membrane</keyword>
<sequence>MNDADVMHAMSIDDAYHVERTLARGANGVTELVSIEGAGPFIRKKIPSPLAQRGVWAALGSSRCARLPHVVATYELPDCFVVVADYVPGPTLSQYVGGRGRLSADEAVRLADQVCEAVQELHRLGIVDRDITPENTIVAADGAHLIDLGIARILTGRSGRRHDTTTLGTYGFAAPEQYGFARTDARSDIYAVGRLLGYMLTGVYPTERAYEQLLDDDMVVPPQLRDIVNHASAFEPSTRPQSIEQLRDELGGRRPVPAANGRRGTLRDRLPTASSSARRPVVVAAIAVVSVIVAVAVALAALTVSGVLPLDAGSPSGDATVQSGGEPAPDTSGGTAGDPADGTGGTGETDGSGGGTSPVGGDVDTAALIELTETGWSVDDSGYVHYGVGLRNTSDDLRVDFPTIEITGRADDGSVVFSDAQVFNTLFAGETTYCAGQTGNGTAPATVDFSVIAPDRYNVYASRESVSFTVSNTSALPEQYGVTSFTGEIEAATDGYEVRDGQQIRLSLILRDEQGRIVYGGITFVDWPSADRPRPFSIDPYGIPDYASYEIYGQIW</sequence>
<feature type="domain" description="Protein kinase" evidence="9">
    <location>
        <begin position="16"/>
        <end position="251"/>
    </location>
</feature>
<evidence type="ECO:0000256" key="6">
    <source>
        <dbReference type="ARBA" id="ARBA00022840"/>
    </source>
</evidence>
<dbReference type="InterPro" id="IPR000719">
    <property type="entry name" value="Prot_kinase_dom"/>
</dbReference>
<feature type="region of interest" description="Disordered" evidence="7">
    <location>
        <begin position="246"/>
        <end position="274"/>
    </location>
</feature>
<feature type="region of interest" description="Disordered" evidence="7">
    <location>
        <begin position="315"/>
        <end position="362"/>
    </location>
</feature>
<feature type="compositionally biased region" description="Low complexity" evidence="7">
    <location>
        <begin position="330"/>
        <end position="341"/>
    </location>
</feature>
<proteinExistence type="predicted"/>
<keyword evidence="11" id="KW-1185">Reference proteome</keyword>
<keyword evidence="6" id="KW-0067">ATP-binding</keyword>
<dbReference type="EC" id="2.7.11.1" evidence="1"/>
<evidence type="ECO:0000259" key="9">
    <source>
        <dbReference type="PROSITE" id="PS50011"/>
    </source>
</evidence>
<evidence type="ECO:0000256" key="7">
    <source>
        <dbReference type="SAM" id="MobiDB-lite"/>
    </source>
</evidence>
<keyword evidence="4" id="KW-0547">Nucleotide-binding</keyword>
<evidence type="ECO:0000256" key="3">
    <source>
        <dbReference type="ARBA" id="ARBA00022679"/>
    </source>
</evidence>
<dbReference type="PANTHER" id="PTHR43289">
    <property type="entry name" value="MITOGEN-ACTIVATED PROTEIN KINASE KINASE KINASE 20-RELATED"/>
    <property type="match status" value="1"/>
</dbReference>
<evidence type="ECO:0000256" key="4">
    <source>
        <dbReference type="ARBA" id="ARBA00022741"/>
    </source>
</evidence>
<keyword evidence="2 10" id="KW-0723">Serine/threonine-protein kinase</keyword>
<dbReference type="PANTHER" id="PTHR43289:SF6">
    <property type="entry name" value="SERINE_THREONINE-PROTEIN KINASE NEKL-3"/>
    <property type="match status" value="1"/>
</dbReference>
<comment type="caution">
    <text evidence="10">The sequence shown here is derived from an EMBL/GenBank/DDBJ whole genome shotgun (WGS) entry which is preliminary data.</text>
</comment>
<dbReference type="RefSeq" id="WP_219081153.1">
    <property type="nucleotide sequence ID" value="NZ_JAHBBD010000008.1"/>
</dbReference>
<reference evidence="10 11" key="1">
    <citation type="submission" date="2021-05" db="EMBL/GenBank/DDBJ databases">
        <title>Phylogenetic classification of ten novel species belonging to the genus Bifidobacterium comprising B. colchicus sp. nov., B. abeli sp. nov., B. bicoloris sp. nov., B. guerezis sp. nov., B. rosaliae sp. nov., B. santillanensis sp. nov., B. argentati sp. nov., B. amazzoni sp. nov., B. pluviali sp. nov., and B. pinnaculum sp. nov.</title>
        <authorList>
            <person name="Lugli G.A."/>
            <person name="Ruiz Garcia L."/>
            <person name="Margolles A."/>
            <person name="Ventura M."/>
        </authorList>
    </citation>
    <scope>NUCLEOTIDE SEQUENCE [LARGE SCALE GENOMIC DNA]</scope>
    <source>
        <strain evidence="10 11">6T3</strain>
    </source>
</reference>
<name>A0ABS6W897_9BIFI</name>
<evidence type="ECO:0000256" key="2">
    <source>
        <dbReference type="ARBA" id="ARBA00022527"/>
    </source>
</evidence>
<keyword evidence="8" id="KW-0812">Transmembrane</keyword>
<feature type="transmembrane region" description="Helical" evidence="8">
    <location>
        <begin position="281"/>
        <end position="302"/>
    </location>
</feature>
<dbReference type="EMBL" id="JAHBBD010000008">
    <property type="protein sequence ID" value="MBW3082721.1"/>
    <property type="molecule type" value="Genomic_DNA"/>
</dbReference>
<organism evidence="10 11">
    <name type="scientific">Bifidobacterium phasiani</name>
    <dbReference type="NCBI Taxonomy" id="2834431"/>
    <lineage>
        <taxon>Bacteria</taxon>
        <taxon>Bacillati</taxon>
        <taxon>Actinomycetota</taxon>
        <taxon>Actinomycetes</taxon>
        <taxon>Bifidobacteriales</taxon>
        <taxon>Bifidobacteriaceae</taxon>
        <taxon>Bifidobacterium</taxon>
    </lineage>
</organism>
<dbReference type="Pfam" id="PF00069">
    <property type="entry name" value="Pkinase"/>
    <property type="match status" value="1"/>
</dbReference>
<dbReference type="Proteomes" id="UP000812844">
    <property type="component" value="Unassembled WGS sequence"/>
</dbReference>
<protein>
    <recommendedName>
        <fullName evidence="1">non-specific serine/threonine protein kinase</fullName>
        <ecNumber evidence="1">2.7.11.1</ecNumber>
    </recommendedName>
</protein>
<evidence type="ECO:0000256" key="1">
    <source>
        <dbReference type="ARBA" id="ARBA00012513"/>
    </source>
</evidence>
<dbReference type="PROSITE" id="PS50011">
    <property type="entry name" value="PROTEIN_KINASE_DOM"/>
    <property type="match status" value="1"/>
</dbReference>
<accession>A0ABS6W897</accession>
<evidence type="ECO:0000256" key="8">
    <source>
        <dbReference type="SAM" id="Phobius"/>
    </source>
</evidence>
<dbReference type="GO" id="GO:0004674">
    <property type="term" value="F:protein serine/threonine kinase activity"/>
    <property type="evidence" value="ECO:0007669"/>
    <property type="project" value="UniProtKB-KW"/>
</dbReference>
<keyword evidence="8" id="KW-1133">Transmembrane helix</keyword>
<evidence type="ECO:0000256" key="5">
    <source>
        <dbReference type="ARBA" id="ARBA00022777"/>
    </source>
</evidence>
<dbReference type="SMART" id="SM00220">
    <property type="entry name" value="S_TKc"/>
    <property type="match status" value="1"/>
</dbReference>
<dbReference type="CDD" id="cd14014">
    <property type="entry name" value="STKc_PknB_like"/>
    <property type="match status" value="1"/>
</dbReference>
<evidence type="ECO:0000313" key="10">
    <source>
        <dbReference type="EMBL" id="MBW3082721.1"/>
    </source>
</evidence>
<feature type="compositionally biased region" description="Gly residues" evidence="7">
    <location>
        <begin position="342"/>
        <end position="358"/>
    </location>
</feature>
<keyword evidence="3" id="KW-0808">Transferase</keyword>